<sequence length="109" mass="11551">MLSGTASNTRIGAALDAGALAWVPEMAPIAVLLRAVRAALAGRDAMPPARRDQYVAVFRRRRAEREEPAVKLGRLTPRARGAGPAGRRAPRAGRGPALPGVRRPGLRRG</sequence>
<evidence type="ECO:0000313" key="3">
    <source>
        <dbReference type="Proteomes" id="UP001165283"/>
    </source>
</evidence>
<accession>A0ABT1A5P0</accession>
<evidence type="ECO:0000256" key="1">
    <source>
        <dbReference type="SAM" id="MobiDB-lite"/>
    </source>
</evidence>
<gene>
    <name evidence="2" type="ORF">KDL28_24845</name>
</gene>
<reference evidence="2" key="1">
    <citation type="submission" date="2021-04" db="EMBL/GenBank/DDBJ databases">
        <title>Pseudonocardia sp. nov., isolated from sandy soil of mangrove forest.</title>
        <authorList>
            <person name="Zan Z."/>
            <person name="Huang R."/>
            <person name="Liu W."/>
        </authorList>
    </citation>
    <scope>NUCLEOTIDE SEQUENCE</scope>
    <source>
        <strain evidence="2">S2-4</strain>
    </source>
</reference>
<comment type="caution">
    <text evidence="2">The sequence shown here is derived from an EMBL/GenBank/DDBJ whole genome shotgun (WGS) entry which is preliminary data.</text>
</comment>
<evidence type="ECO:0000313" key="2">
    <source>
        <dbReference type="EMBL" id="MCO1658295.1"/>
    </source>
</evidence>
<name>A0ABT1A5P0_9PSEU</name>
<evidence type="ECO:0008006" key="4">
    <source>
        <dbReference type="Google" id="ProtNLM"/>
    </source>
</evidence>
<keyword evidence="3" id="KW-1185">Reference proteome</keyword>
<protein>
    <recommendedName>
        <fullName evidence="4">Response regulatory domain-containing protein</fullName>
    </recommendedName>
</protein>
<dbReference type="Proteomes" id="UP001165283">
    <property type="component" value="Unassembled WGS sequence"/>
</dbReference>
<dbReference type="RefSeq" id="WP_252442106.1">
    <property type="nucleotide sequence ID" value="NZ_JAGSOV010000053.1"/>
</dbReference>
<dbReference type="EMBL" id="JAGSOV010000053">
    <property type="protein sequence ID" value="MCO1658295.1"/>
    <property type="molecule type" value="Genomic_DNA"/>
</dbReference>
<organism evidence="2 3">
    <name type="scientific">Pseudonocardia humida</name>
    <dbReference type="NCBI Taxonomy" id="2800819"/>
    <lineage>
        <taxon>Bacteria</taxon>
        <taxon>Bacillati</taxon>
        <taxon>Actinomycetota</taxon>
        <taxon>Actinomycetes</taxon>
        <taxon>Pseudonocardiales</taxon>
        <taxon>Pseudonocardiaceae</taxon>
        <taxon>Pseudonocardia</taxon>
    </lineage>
</organism>
<feature type="compositionally biased region" description="Low complexity" evidence="1">
    <location>
        <begin position="70"/>
        <end position="103"/>
    </location>
</feature>
<proteinExistence type="predicted"/>
<feature type="region of interest" description="Disordered" evidence="1">
    <location>
        <begin position="66"/>
        <end position="109"/>
    </location>
</feature>